<feature type="non-terminal residue" evidence="1">
    <location>
        <position position="1"/>
    </location>
</feature>
<evidence type="ECO:0000313" key="1">
    <source>
        <dbReference type="EMBL" id="CAG8584004.1"/>
    </source>
</evidence>
<proteinExistence type="predicted"/>
<dbReference type="OrthoDB" id="2333074at2759"/>
<dbReference type="EMBL" id="CAJVPK010001373">
    <property type="protein sequence ID" value="CAG8584004.1"/>
    <property type="molecule type" value="Genomic_DNA"/>
</dbReference>
<dbReference type="Proteomes" id="UP000789706">
    <property type="component" value="Unassembled WGS sequence"/>
</dbReference>
<name>A0A9N9C1X5_9GLOM</name>
<gene>
    <name evidence="1" type="ORF">DEBURN_LOCUS8713</name>
</gene>
<organism evidence="1 2">
    <name type="scientific">Diversispora eburnea</name>
    <dbReference type="NCBI Taxonomy" id="1213867"/>
    <lineage>
        <taxon>Eukaryota</taxon>
        <taxon>Fungi</taxon>
        <taxon>Fungi incertae sedis</taxon>
        <taxon>Mucoromycota</taxon>
        <taxon>Glomeromycotina</taxon>
        <taxon>Glomeromycetes</taxon>
        <taxon>Diversisporales</taxon>
        <taxon>Diversisporaceae</taxon>
        <taxon>Diversispora</taxon>
    </lineage>
</organism>
<comment type="caution">
    <text evidence="1">The sequence shown here is derived from an EMBL/GenBank/DDBJ whole genome shotgun (WGS) entry which is preliminary data.</text>
</comment>
<dbReference type="InterPro" id="IPR027417">
    <property type="entry name" value="P-loop_NTPase"/>
</dbReference>
<keyword evidence="2" id="KW-1185">Reference proteome</keyword>
<sequence length="256" mass="29664">MSSVTKSHVEELETWLISVIVFEKFYKPEDVILEGSKIPEKKVTSFRELVQKKFIDISKKLKKPKSLSHTSFAFRWKDIWNFLRNNWKQFILADILIALAVDKVSEYRISLALENGTRPIPIVEKDEFVKRSQISNTLKKIFKPEECHLYYHVVCGEHVTGKTTLTRMEIKSVKKGVIYVDVPSDFENLGKAFGKAINLSFFEDTSITSLLVRKFFSSAMAVTGGESAISSYQWRRVMEIFQHASEMYKIKHKKPL</sequence>
<protein>
    <submittedName>
        <fullName evidence="1">731_t:CDS:1</fullName>
    </submittedName>
</protein>
<reference evidence="1" key="1">
    <citation type="submission" date="2021-06" db="EMBL/GenBank/DDBJ databases">
        <authorList>
            <person name="Kallberg Y."/>
            <person name="Tangrot J."/>
            <person name="Rosling A."/>
        </authorList>
    </citation>
    <scope>NUCLEOTIDE SEQUENCE</scope>
    <source>
        <strain evidence="1">AZ414A</strain>
    </source>
</reference>
<accession>A0A9N9C1X5</accession>
<dbReference type="SUPFAM" id="SSF52540">
    <property type="entry name" value="P-loop containing nucleoside triphosphate hydrolases"/>
    <property type="match status" value="1"/>
</dbReference>
<dbReference type="AlphaFoldDB" id="A0A9N9C1X5"/>
<evidence type="ECO:0000313" key="2">
    <source>
        <dbReference type="Proteomes" id="UP000789706"/>
    </source>
</evidence>